<dbReference type="RefSeq" id="XP_018284804.1">
    <property type="nucleotide sequence ID" value="XM_018437340.1"/>
</dbReference>
<evidence type="ECO:0000313" key="1">
    <source>
        <dbReference type="EMBL" id="OAD66764.1"/>
    </source>
</evidence>
<evidence type="ECO:0000313" key="2">
    <source>
        <dbReference type="Proteomes" id="UP000077315"/>
    </source>
</evidence>
<dbReference type="Proteomes" id="UP000077315">
    <property type="component" value="Unassembled WGS sequence"/>
</dbReference>
<dbReference type="PANTHER" id="PTHR45786:SF74">
    <property type="entry name" value="ATP-DEPENDENT DNA HELICASE"/>
    <property type="match status" value="1"/>
</dbReference>
<accession>A0A162N8D2</accession>
<dbReference type="PANTHER" id="PTHR45786">
    <property type="entry name" value="DNA BINDING PROTEIN-LIKE"/>
    <property type="match status" value="1"/>
</dbReference>
<dbReference type="InParanoid" id="A0A162N8D2"/>
<dbReference type="GeneID" id="28998246"/>
<proteinExistence type="predicted"/>
<reference evidence="2" key="1">
    <citation type="submission" date="2015-06" db="EMBL/GenBank/DDBJ databases">
        <title>Expansion of signal transduction pathways in fungi by whole-genome duplication.</title>
        <authorList>
            <consortium name="DOE Joint Genome Institute"/>
            <person name="Corrochano L.M."/>
            <person name="Kuo A."/>
            <person name="Marcet-Houben M."/>
            <person name="Polaino S."/>
            <person name="Salamov A."/>
            <person name="Villalobos J.M."/>
            <person name="Alvarez M.I."/>
            <person name="Avalos J."/>
            <person name="Benito E.P."/>
            <person name="Benoit I."/>
            <person name="Burger G."/>
            <person name="Camino L.P."/>
            <person name="Canovas D."/>
            <person name="Cerda-Olmedo E."/>
            <person name="Cheng J.-F."/>
            <person name="Dominguez A."/>
            <person name="Elias M."/>
            <person name="Eslava A.P."/>
            <person name="Glaser F."/>
            <person name="Grimwood J."/>
            <person name="Gutierrez G."/>
            <person name="Heitman J."/>
            <person name="Henrissat B."/>
            <person name="Iturriaga E.A."/>
            <person name="Lang B.F."/>
            <person name="Lavin J.L."/>
            <person name="Lee S."/>
            <person name="Li W."/>
            <person name="Lindquist E."/>
            <person name="Lopez-Garcia S."/>
            <person name="Luque E.M."/>
            <person name="Marcos A.T."/>
            <person name="Martin J."/>
            <person name="McCluskey K."/>
            <person name="Medina H.R."/>
            <person name="Miralles-Duran A."/>
            <person name="Miyazaki A."/>
            <person name="Munoz-Torres E."/>
            <person name="Oguiza J.A."/>
            <person name="Ohm R."/>
            <person name="Olmedo M."/>
            <person name="Orejas M."/>
            <person name="Ortiz-Castellanos L."/>
            <person name="Pisabarro A.G."/>
            <person name="Rodriguez-Romero J."/>
            <person name="Ruiz-Herrera J."/>
            <person name="Ruiz-Vazquez R."/>
            <person name="Sanz C."/>
            <person name="Schackwitz W."/>
            <person name="Schmutz J."/>
            <person name="Shahriari M."/>
            <person name="Shelest E."/>
            <person name="Silva-Franco F."/>
            <person name="Soanes D."/>
            <person name="Syed K."/>
            <person name="Tagua V.G."/>
            <person name="Talbot N.J."/>
            <person name="Thon M."/>
            <person name="De vries R.P."/>
            <person name="Wiebenga A."/>
            <person name="Yadav J.S."/>
            <person name="Braun E.L."/>
            <person name="Baker S."/>
            <person name="Garre V."/>
            <person name="Horwitz B."/>
            <person name="Torres-Martinez S."/>
            <person name="Idnurm A."/>
            <person name="Herrera-Estrella A."/>
            <person name="Gabaldon T."/>
            <person name="Grigoriev I.V."/>
        </authorList>
    </citation>
    <scope>NUCLEOTIDE SEQUENCE [LARGE SCALE GENOMIC DNA]</scope>
    <source>
        <strain evidence="2">NRRL 1555(-)</strain>
    </source>
</reference>
<dbReference type="EMBL" id="KV441000">
    <property type="protein sequence ID" value="OAD66764.1"/>
    <property type="molecule type" value="Genomic_DNA"/>
</dbReference>
<dbReference type="VEuPathDB" id="FungiDB:PHYBLDRAFT_174795"/>
<gene>
    <name evidence="1" type="ORF">PHYBLDRAFT_174795</name>
</gene>
<name>A0A162N8D2_PHYB8</name>
<protein>
    <submittedName>
        <fullName evidence="1">Uncharacterized protein</fullName>
    </submittedName>
</protein>
<dbReference type="AlphaFoldDB" id="A0A162N8D2"/>
<sequence>MGNPWRASRAPAALRIRSEPVQDQNLDTETSTSISVSELTEFSLENETITEVLKAVMEEGIKETSSDEKVTEREEEHNELYLLGAKIDIFVDNNINVAYNFRIHRTIFYRTGFILPVRESDIAHPKFAQIYIYNSAAQIDQRQYHSLQLERSVLKKIWSILMETNPFIHLFRTIDQISWEKRQFMDLTLRLVAEGPWDQRQYNAPTAKIMKRVLQETLCCTPEPTSDKTSMSSTDLTMLYTMCYSFHMVKMVRLLMPAHCQESMLQ</sequence>
<keyword evidence="2" id="KW-1185">Reference proteome</keyword>
<organism evidence="1 2">
    <name type="scientific">Phycomyces blakesleeanus (strain ATCC 8743b / DSM 1359 / FGSC 10004 / NBRC 33097 / NRRL 1555)</name>
    <dbReference type="NCBI Taxonomy" id="763407"/>
    <lineage>
        <taxon>Eukaryota</taxon>
        <taxon>Fungi</taxon>
        <taxon>Fungi incertae sedis</taxon>
        <taxon>Mucoromycota</taxon>
        <taxon>Mucoromycotina</taxon>
        <taxon>Mucoromycetes</taxon>
        <taxon>Mucorales</taxon>
        <taxon>Phycomycetaceae</taxon>
        <taxon>Phycomyces</taxon>
    </lineage>
</organism>
<dbReference type="OrthoDB" id="2447509at2759"/>